<evidence type="ECO:0000313" key="4">
    <source>
        <dbReference type="EMBL" id="XCN72847.1"/>
    </source>
</evidence>
<dbReference type="EMBL" id="CP159373">
    <property type="protein sequence ID" value="XCN72847.1"/>
    <property type="molecule type" value="Genomic_DNA"/>
</dbReference>
<keyword evidence="2" id="KW-0560">Oxidoreductase</keyword>
<reference evidence="4" key="1">
    <citation type="journal article" date="2024" name="Syst. Appl. Microbiol.">
        <title>First single-strain enrichments of Electrothrix cable bacteria, description of E. aestuarii sp. nov. and E. rattekaaiensis sp. nov., and proposal of a cable bacteria taxonomy following the rules of the SeqCode.</title>
        <authorList>
            <person name="Plum-Jensen L.E."/>
            <person name="Schramm A."/>
            <person name="Marshall I.P.G."/>
        </authorList>
    </citation>
    <scope>NUCLEOTIDE SEQUENCE</scope>
    <source>
        <strain evidence="4">Rat1</strain>
    </source>
</reference>
<evidence type="ECO:0000256" key="1">
    <source>
        <dbReference type="ARBA" id="ARBA00007118"/>
    </source>
</evidence>
<evidence type="ECO:0000259" key="3">
    <source>
        <dbReference type="Pfam" id="PF00881"/>
    </source>
</evidence>
<evidence type="ECO:0000256" key="2">
    <source>
        <dbReference type="ARBA" id="ARBA00023002"/>
    </source>
</evidence>
<dbReference type="InterPro" id="IPR000415">
    <property type="entry name" value="Nitroreductase-like"/>
</dbReference>
<comment type="similarity">
    <text evidence="1">Belongs to the nitroreductase family.</text>
</comment>
<name>A0AAU8LU82_9BACT</name>
<sequence length="178" mass="20527">MLFKDIVTHRQSIRGYRDKPVEREKIELCLEAARLAPSACNSQPWYFMIVDQPELRKQVAEHIIKGVVPINRWANQAPVLVIILTEKPKLVTQVGGFLKRKEYNLIDLGITAEHFCLQATELGLGTCMLGWFNEKGIKKALNIPTKKRIGLVITVGYHDENKDRKKIRKSMDEIREYL</sequence>
<accession>A0AAU8LU82</accession>
<dbReference type="GO" id="GO:0016491">
    <property type="term" value="F:oxidoreductase activity"/>
    <property type="evidence" value="ECO:0007669"/>
    <property type="project" value="UniProtKB-KW"/>
</dbReference>
<dbReference type="PANTHER" id="PTHR43673:SF10">
    <property type="entry name" value="NADH DEHYDROGENASE_NAD(P)H NITROREDUCTASE XCC3605-RELATED"/>
    <property type="match status" value="1"/>
</dbReference>
<dbReference type="AlphaFoldDB" id="A0AAU8LU82"/>
<dbReference type="InterPro" id="IPR029479">
    <property type="entry name" value="Nitroreductase"/>
</dbReference>
<dbReference type="PANTHER" id="PTHR43673">
    <property type="entry name" value="NAD(P)H NITROREDUCTASE YDGI-RELATED"/>
    <property type="match status" value="1"/>
</dbReference>
<protein>
    <submittedName>
        <fullName evidence="4">Nitroreductase family protein</fullName>
    </submittedName>
</protein>
<feature type="domain" description="Nitroreductase" evidence="3">
    <location>
        <begin position="8"/>
        <end position="157"/>
    </location>
</feature>
<gene>
    <name evidence="4" type="ORF">Q3M24_21595</name>
</gene>
<dbReference type="Pfam" id="PF00881">
    <property type="entry name" value="Nitroreductase"/>
    <property type="match status" value="1"/>
</dbReference>
<proteinExistence type="inferred from homology"/>
<dbReference type="KEGG" id="eaj:Q3M24_21595"/>
<dbReference type="Gene3D" id="3.40.109.10">
    <property type="entry name" value="NADH Oxidase"/>
    <property type="match status" value="1"/>
</dbReference>
<reference evidence="4" key="2">
    <citation type="submission" date="2024-06" db="EMBL/GenBank/DDBJ databases">
        <authorList>
            <person name="Plum-Jensen L.E."/>
            <person name="Schramm A."/>
            <person name="Marshall I.P.G."/>
        </authorList>
    </citation>
    <scope>NUCLEOTIDE SEQUENCE</scope>
    <source>
        <strain evidence="4">Rat1</strain>
    </source>
</reference>
<organism evidence="4">
    <name type="scientific">Candidatus Electrothrix aestuarii</name>
    <dbReference type="NCBI Taxonomy" id="3062594"/>
    <lineage>
        <taxon>Bacteria</taxon>
        <taxon>Pseudomonadati</taxon>
        <taxon>Thermodesulfobacteriota</taxon>
        <taxon>Desulfobulbia</taxon>
        <taxon>Desulfobulbales</taxon>
        <taxon>Desulfobulbaceae</taxon>
        <taxon>Candidatus Electrothrix</taxon>
    </lineage>
</organism>
<dbReference type="SUPFAM" id="SSF55469">
    <property type="entry name" value="FMN-dependent nitroreductase-like"/>
    <property type="match status" value="1"/>
</dbReference>